<accession>A0A7U7GC09</accession>
<sequence>MGSGQDRFTLSLSLFLLATFFDLPLRLGFGPFAIPVGAFFLGQFCRIFGAPGLGNPALPAAEDASSDFISVQDIPGVRTPVTVGFDAMQCPVRNDVAGIIQAGSVDRLVKLKNDLRFSSIHHKITVISGKARFMSNAQVVVFAEARFVAGNNAAGRNGLLGLIQRLLFRFATVITGSGSLPPSLIRLWVGC</sequence>
<gene>
    <name evidence="1" type="ORF">BN874_230019</name>
</gene>
<reference evidence="1 2" key="1">
    <citation type="journal article" date="2014" name="ISME J.">
        <title>Candidatus Competibacter-lineage genomes retrieved from metagenomes reveal functional metabolic diversity.</title>
        <authorList>
            <person name="McIlroy S.J."/>
            <person name="Albertsen M."/>
            <person name="Andresen E.K."/>
            <person name="Saunders A.M."/>
            <person name="Kristiansen R."/>
            <person name="Stokholm-Bjerregaard M."/>
            <person name="Nielsen K.L."/>
            <person name="Nielsen P.H."/>
        </authorList>
    </citation>
    <scope>NUCLEOTIDE SEQUENCE [LARGE SCALE GENOMIC DNA]</scope>
    <source>
        <strain evidence="1 2">Run_B_J11</strain>
    </source>
</reference>
<dbReference type="AlphaFoldDB" id="A0A7U7GC09"/>
<dbReference type="Proteomes" id="UP000019184">
    <property type="component" value="Unassembled WGS sequence"/>
</dbReference>
<dbReference type="EMBL" id="CBTK010000146">
    <property type="protein sequence ID" value="CDH45372.1"/>
    <property type="molecule type" value="Genomic_DNA"/>
</dbReference>
<keyword evidence="2" id="KW-1185">Reference proteome</keyword>
<name>A0A7U7GC09_9GAMM</name>
<evidence type="ECO:0000313" key="1">
    <source>
        <dbReference type="EMBL" id="CDH45372.1"/>
    </source>
</evidence>
<comment type="caution">
    <text evidence="1">The sequence shown here is derived from an EMBL/GenBank/DDBJ whole genome shotgun (WGS) entry which is preliminary data.</text>
</comment>
<proteinExistence type="predicted"/>
<organism evidence="1 2">
    <name type="scientific">Candidatus Contendobacter odensis Run_B_J11</name>
    <dbReference type="NCBI Taxonomy" id="1400861"/>
    <lineage>
        <taxon>Bacteria</taxon>
        <taxon>Pseudomonadati</taxon>
        <taxon>Pseudomonadota</taxon>
        <taxon>Gammaproteobacteria</taxon>
        <taxon>Candidatus Competibacteraceae</taxon>
        <taxon>Candidatus Contendibacter</taxon>
    </lineage>
</organism>
<protein>
    <submittedName>
        <fullName evidence="1">Uncharacterized protein</fullName>
    </submittedName>
</protein>
<evidence type="ECO:0000313" key="2">
    <source>
        <dbReference type="Proteomes" id="UP000019184"/>
    </source>
</evidence>